<dbReference type="RefSeq" id="WP_304377824.1">
    <property type="nucleotide sequence ID" value="NZ_JAUOZU010000014.1"/>
</dbReference>
<gene>
    <name evidence="2" type="ORF">Q4481_18185</name>
</gene>
<reference evidence="2" key="1">
    <citation type="journal article" date="2015" name="Int. J. Syst. Evol. Microbiol.">
        <title>Rhizobium alvei sp. nov., isolated from a freshwater river.</title>
        <authorList>
            <person name="Sheu S.Y."/>
            <person name="Huang H.W."/>
            <person name="Young C.C."/>
            <person name="Chen W.M."/>
        </authorList>
    </citation>
    <scope>NUCLEOTIDE SEQUENCE</scope>
    <source>
        <strain evidence="2">TNR-22</strain>
    </source>
</reference>
<keyword evidence="3" id="KW-1185">Reference proteome</keyword>
<evidence type="ECO:0000313" key="2">
    <source>
        <dbReference type="EMBL" id="MDO6965892.1"/>
    </source>
</evidence>
<evidence type="ECO:0000256" key="1">
    <source>
        <dbReference type="SAM" id="SignalP"/>
    </source>
</evidence>
<evidence type="ECO:0000313" key="3">
    <source>
        <dbReference type="Proteomes" id="UP001174932"/>
    </source>
</evidence>
<dbReference type="PANTHER" id="PTHR38436">
    <property type="entry name" value="POLYKETIDE CYCLASE SNOAL-LIKE DOMAIN"/>
    <property type="match status" value="1"/>
</dbReference>
<proteinExistence type="predicted"/>
<dbReference type="Gene3D" id="3.10.450.50">
    <property type="match status" value="1"/>
</dbReference>
<protein>
    <submittedName>
        <fullName evidence="2">Ester cyclase</fullName>
    </submittedName>
</protein>
<feature type="signal peptide" evidence="1">
    <location>
        <begin position="1"/>
        <end position="28"/>
    </location>
</feature>
<name>A0ABT8YQB0_9HYPH</name>
<dbReference type="InterPro" id="IPR006311">
    <property type="entry name" value="TAT_signal"/>
</dbReference>
<organism evidence="2 3">
    <name type="scientific">Rhizobium alvei</name>
    <dbReference type="NCBI Taxonomy" id="1132659"/>
    <lineage>
        <taxon>Bacteria</taxon>
        <taxon>Pseudomonadati</taxon>
        <taxon>Pseudomonadota</taxon>
        <taxon>Alphaproteobacteria</taxon>
        <taxon>Hyphomicrobiales</taxon>
        <taxon>Rhizobiaceae</taxon>
        <taxon>Rhizobium/Agrobacterium group</taxon>
        <taxon>Rhizobium</taxon>
    </lineage>
</organism>
<dbReference type="PROSITE" id="PS51318">
    <property type="entry name" value="TAT"/>
    <property type="match status" value="1"/>
</dbReference>
<sequence length="164" mass="18291">MSNLTRRATLTFAAVTTAISLFAGSAFAETDYKTKIQLFYDTFRKNDPAILDQIIAPDWVRVPTTPDVEPGREGFKKIVPGFAKVFTDAKLIAEDTIQEGNKVVVRSTYSATQAAPFMGFPSKGRSFTIMTIDIHEFNDEGLVQTTWHLEDWTGALFQLGAFDR</sequence>
<accession>A0ABT8YQB0</accession>
<dbReference type="EMBL" id="JAUOZU010000014">
    <property type="protein sequence ID" value="MDO6965892.1"/>
    <property type="molecule type" value="Genomic_DNA"/>
</dbReference>
<dbReference type="SUPFAM" id="SSF54427">
    <property type="entry name" value="NTF2-like"/>
    <property type="match status" value="1"/>
</dbReference>
<comment type="caution">
    <text evidence="2">The sequence shown here is derived from an EMBL/GenBank/DDBJ whole genome shotgun (WGS) entry which is preliminary data.</text>
</comment>
<dbReference type="PANTHER" id="PTHR38436:SF1">
    <property type="entry name" value="ESTER CYCLASE"/>
    <property type="match status" value="1"/>
</dbReference>
<dbReference type="InterPro" id="IPR032710">
    <property type="entry name" value="NTF2-like_dom_sf"/>
</dbReference>
<dbReference type="Pfam" id="PF07366">
    <property type="entry name" value="SnoaL"/>
    <property type="match status" value="1"/>
</dbReference>
<keyword evidence="1" id="KW-0732">Signal</keyword>
<reference evidence="2" key="2">
    <citation type="submission" date="2023-07" db="EMBL/GenBank/DDBJ databases">
        <authorList>
            <person name="Shen H."/>
        </authorList>
    </citation>
    <scope>NUCLEOTIDE SEQUENCE</scope>
    <source>
        <strain evidence="2">TNR-22</strain>
    </source>
</reference>
<feature type="chain" id="PRO_5046981800" evidence="1">
    <location>
        <begin position="29"/>
        <end position="164"/>
    </location>
</feature>
<dbReference type="InterPro" id="IPR009959">
    <property type="entry name" value="Cyclase_SnoaL-like"/>
</dbReference>
<dbReference type="Proteomes" id="UP001174932">
    <property type="component" value="Unassembled WGS sequence"/>
</dbReference>